<evidence type="ECO:0000259" key="1">
    <source>
        <dbReference type="PROSITE" id="PS50011"/>
    </source>
</evidence>
<dbReference type="PROSITE" id="PS50011">
    <property type="entry name" value="PROTEIN_KINASE_DOM"/>
    <property type="match status" value="1"/>
</dbReference>
<evidence type="ECO:0000313" key="2">
    <source>
        <dbReference type="EMBL" id="MCY1009314.1"/>
    </source>
</evidence>
<dbReference type="GO" id="GO:0005524">
    <property type="term" value="F:ATP binding"/>
    <property type="evidence" value="ECO:0007669"/>
    <property type="project" value="InterPro"/>
</dbReference>
<dbReference type="AlphaFoldDB" id="A0A9X3J055"/>
<feature type="domain" description="Protein kinase" evidence="1">
    <location>
        <begin position="18"/>
        <end position="101"/>
    </location>
</feature>
<comment type="caution">
    <text evidence="2">The sequence shown here is derived from an EMBL/GenBank/DDBJ whole genome shotgun (WGS) entry which is preliminary data.</text>
</comment>
<dbReference type="EMBL" id="JAPNKE010000002">
    <property type="protein sequence ID" value="MCY1009314.1"/>
    <property type="molecule type" value="Genomic_DNA"/>
</dbReference>
<protein>
    <recommendedName>
        <fullName evidence="1">Protein kinase domain-containing protein</fullName>
    </recommendedName>
</protein>
<proteinExistence type="predicted"/>
<reference evidence="2" key="1">
    <citation type="submission" date="2022-11" db="EMBL/GenBank/DDBJ databases">
        <title>Minimal conservation of predation-associated metabolite biosynthetic gene clusters underscores biosynthetic potential of Myxococcota including descriptions for ten novel species: Archangium lansinium sp. nov., Myxococcus landrumus sp. nov., Nannocystis bai.</title>
        <authorList>
            <person name="Ahearne A."/>
            <person name="Stevens C."/>
            <person name="Phillips K."/>
        </authorList>
    </citation>
    <scope>NUCLEOTIDE SEQUENCE</scope>
    <source>
        <strain evidence="2">Na p29</strain>
    </source>
</reference>
<dbReference type="GO" id="GO:0004672">
    <property type="term" value="F:protein kinase activity"/>
    <property type="evidence" value="ECO:0007669"/>
    <property type="project" value="InterPro"/>
</dbReference>
<dbReference type="SUPFAM" id="SSF56112">
    <property type="entry name" value="Protein kinase-like (PK-like)"/>
    <property type="match status" value="1"/>
</dbReference>
<evidence type="ECO:0000313" key="3">
    <source>
        <dbReference type="Proteomes" id="UP001150924"/>
    </source>
</evidence>
<organism evidence="2 3">
    <name type="scientific">Nannocystis pusilla</name>
    <dbReference type="NCBI Taxonomy" id="889268"/>
    <lineage>
        <taxon>Bacteria</taxon>
        <taxon>Pseudomonadati</taxon>
        <taxon>Myxococcota</taxon>
        <taxon>Polyangia</taxon>
        <taxon>Nannocystales</taxon>
        <taxon>Nannocystaceae</taxon>
        <taxon>Nannocystis</taxon>
    </lineage>
</organism>
<keyword evidence="3" id="KW-1185">Reference proteome</keyword>
<dbReference type="Gene3D" id="3.30.200.20">
    <property type="entry name" value="Phosphorylase Kinase, domain 1"/>
    <property type="match status" value="1"/>
</dbReference>
<dbReference type="RefSeq" id="WP_267771976.1">
    <property type="nucleotide sequence ID" value="NZ_JAPNKE010000002.1"/>
</dbReference>
<dbReference type="InterPro" id="IPR000719">
    <property type="entry name" value="Prot_kinase_dom"/>
</dbReference>
<name>A0A9X3J055_9BACT</name>
<sequence length="101" mass="11271">MHDEPDILDCNDVVAERYEVICRNGIGGKAQVYRVSDRNSGTEVALKICKETGEEARFAREVELMRSAVHQHIMPVLDNGVHAGLPFLVMPLAQHCLKDVN</sequence>
<dbReference type="Pfam" id="PF07714">
    <property type="entry name" value="PK_Tyr_Ser-Thr"/>
    <property type="match status" value="1"/>
</dbReference>
<accession>A0A9X3J055</accession>
<gene>
    <name evidence="2" type="ORF">OV079_27870</name>
</gene>
<dbReference type="InterPro" id="IPR001245">
    <property type="entry name" value="Ser-Thr/Tyr_kinase_cat_dom"/>
</dbReference>
<dbReference type="Proteomes" id="UP001150924">
    <property type="component" value="Unassembled WGS sequence"/>
</dbReference>
<dbReference type="InterPro" id="IPR011009">
    <property type="entry name" value="Kinase-like_dom_sf"/>
</dbReference>